<dbReference type="RefSeq" id="WP_005976129.1">
    <property type="nucleotide sequence ID" value="NZ_CABKNW010000001.1"/>
</dbReference>
<dbReference type="InterPro" id="IPR015424">
    <property type="entry name" value="PyrdxlP-dep_Trfase"/>
</dbReference>
<reference evidence="12 13" key="1">
    <citation type="submission" date="2018-06" db="EMBL/GenBank/DDBJ databases">
        <authorList>
            <consortium name="Pathogen Informatics"/>
            <person name="Doyle S."/>
        </authorList>
    </citation>
    <scope>NUCLEOTIDE SEQUENCE [LARGE SCALE GENOMIC DNA]</scope>
    <source>
        <strain evidence="12 13">NCTC12112</strain>
    </source>
</reference>
<proteinExistence type="inferred from homology"/>
<evidence type="ECO:0000256" key="2">
    <source>
        <dbReference type="ARBA" id="ARBA00005384"/>
    </source>
</evidence>
<evidence type="ECO:0000256" key="10">
    <source>
        <dbReference type="ARBA" id="ARBA00023163"/>
    </source>
</evidence>
<dbReference type="PROSITE" id="PS50949">
    <property type="entry name" value="HTH_GNTR"/>
    <property type="match status" value="1"/>
</dbReference>
<dbReference type="InterPro" id="IPR036388">
    <property type="entry name" value="WH-like_DNA-bd_sf"/>
</dbReference>
<evidence type="ECO:0000256" key="1">
    <source>
        <dbReference type="ARBA" id="ARBA00001933"/>
    </source>
</evidence>
<dbReference type="EMBL" id="LS483487">
    <property type="protein sequence ID" value="SQJ00360.1"/>
    <property type="molecule type" value="Genomic_DNA"/>
</dbReference>
<keyword evidence="9" id="KW-0238">DNA-binding</keyword>
<dbReference type="GO" id="GO:0030170">
    <property type="term" value="F:pyridoxal phosphate binding"/>
    <property type="evidence" value="ECO:0007669"/>
    <property type="project" value="InterPro"/>
</dbReference>
<dbReference type="InterPro" id="IPR051446">
    <property type="entry name" value="HTH_trans_reg/aminotransferase"/>
</dbReference>
<evidence type="ECO:0000313" key="12">
    <source>
        <dbReference type="EMBL" id="SQJ00360.1"/>
    </source>
</evidence>
<evidence type="ECO:0000256" key="9">
    <source>
        <dbReference type="ARBA" id="ARBA00023125"/>
    </source>
</evidence>
<dbReference type="PANTHER" id="PTHR46577:SF1">
    <property type="entry name" value="HTH-TYPE TRANSCRIPTIONAL REGULATORY PROTEIN GABR"/>
    <property type="match status" value="1"/>
</dbReference>
<keyword evidence="7" id="KW-0663">Pyridoxal phosphate</keyword>
<accession>A0AAX2J991</accession>
<evidence type="ECO:0000256" key="7">
    <source>
        <dbReference type="ARBA" id="ARBA00022898"/>
    </source>
</evidence>
<dbReference type="InterPro" id="IPR015421">
    <property type="entry name" value="PyrdxlP-dep_Trfase_major"/>
</dbReference>
<protein>
    <submittedName>
        <fullName evidence="12">2-aminoadipate transaminase</fullName>
        <ecNumber evidence="12">2.6.1.39</ecNumber>
    </submittedName>
</protein>
<dbReference type="CDD" id="cd00609">
    <property type="entry name" value="AAT_like"/>
    <property type="match status" value="1"/>
</dbReference>
<keyword evidence="6 12" id="KW-0808">Transferase</keyword>
<dbReference type="Pfam" id="PF00155">
    <property type="entry name" value="Aminotran_1_2"/>
    <property type="match status" value="1"/>
</dbReference>
<evidence type="ECO:0000256" key="4">
    <source>
        <dbReference type="ARBA" id="ARBA00011738"/>
    </source>
</evidence>
<evidence type="ECO:0000256" key="3">
    <source>
        <dbReference type="ARBA" id="ARBA00007441"/>
    </source>
</evidence>
<evidence type="ECO:0000256" key="5">
    <source>
        <dbReference type="ARBA" id="ARBA00022576"/>
    </source>
</evidence>
<dbReference type="InterPro" id="IPR015422">
    <property type="entry name" value="PyrdxlP-dep_Trfase_small"/>
</dbReference>
<dbReference type="InterPro" id="IPR036390">
    <property type="entry name" value="WH_DNA-bd_sf"/>
</dbReference>
<dbReference type="GeneID" id="78455253"/>
<gene>
    <name evidence="12" type="primary">lysN_3</name>
    <name evidence="12" type="ORF">NCTC12112_00665</name>
</gene>
<dbReference type="InterPro" id="IPR000524">
    <property type="entry name" value="Tscrpt_reg_HTH_GntR"/>
</dbReference>
<keyword evidence="5 12" id="KW-0032">Aminotransferase</keyword>
<dbReference type="SUPFAM" id="SSF46785">
    <property type="entry name" value="Winged helix' DNA-binding domain"/>
    <property type="match status" value="1"/>
</dbReference>
<dbReference type="GO" id="GO:0003677">
    <property type="term" value="F:DNA binding"/>
    <property type="evidence" value="ECO:0007669"/>
    <property type="project" value="UniProtKB-KW"/>
</dbReference>
<keyword evidence="10" id="KW-0804">Transcription</keyword>
<organism evidence="12 13">
    <name type="scientific">Fusobacterium ulcerans</name>
    <dbReference type="NCBI Taxonomy" id="861"/>
    <lineage>
        <taxon>Bacteria</taxon>
        <taxon>Fusobacteriati</taxon>
        <taxon>Fusobacteriota</taxon>
        <taxon>Fusobacteriia</taxon>
        <taxon>Fusobacteriales</taxon>
        <taxon>Fusobacteriaceae</taxon>
        <taxon>Fusobacterium</taxon>
    </lineage>
</organism>
<dbReference type="EC" id="2.6.1.39" evidence="12"/>
<comment type="subunit">
    <text evidence="4">Homodimer.</text>
</comment>
<dbReference type="Proteomes" id="UP000249008">
    <property type="component" value="Chromosome 1"/>
</dbReference>
<dbReference type="KEGG" id="ful:C4N20_10550"/>
<dbReference type="Gene3D" id="3.40.640.10">
    <property type="entry name" value="Type I PLP-dependent aspartate aminotransferase-like (Major domain)"/>
    <property type="match status" value="1"/>
</dbReference>
<dbReference type="AlphaFoldDB" id="A0AAX2J991"/>
<dbReference type="GO" id="GO:0047536">
    <property type="term" value="F:2-aminoadipate transaminase activity"/>
    <property type="evidence" value="ECO:0007669"/>
    <property type="project" value="UniProtKB-EC"/>
</dbReference>
<keyword evidence="8" id="KW-0805">Transcription regulation</keyword>
<dbReference type="PANTHER" id="PTHR46577">
    <property type="entry name" value="HTH-TYPE TRANSCRIPTIONAL REGULATORY PROTEIN GABR"/>
    <property type="match status" value="1"/>
</dbReference>
<evidence type="ECO:0000256" key="8">
    <source>
        <dbReference type="ARBA" id="ARBA00023015"/>
    </source>
</evidence>
<evidence type="ECO:0000259" key="11">
    <source>
        <dbReference type="PROSITE" id="PS50949"/>
    </source>
</evidence>
<dbReference type="GO" id="GO:0003700">
    <property type="term" value="F:DNA-binding transcription factor activity"/>
    <property type="evidence" value="ECO:0007669"/>
    <property type="project" value="InterPro"/>
</dbReference>
<dbReference type="Pfam" id="PF00392">
    <property type="entry name" value="GntR"/>
    <property type="match status" value="1"/>
</dbReference>
<dbReference type="FunFam" id="3.40.640.10:FF:000053">
    <property type="entry name" value="Aminotransferase, class I"/>
    <property type="match status" value="1"/>
</dbReference>
<name>A0AAX2J991_9FUSO</name>
<dbReference type="CDD" id="cd07377">
    <property type="entry name" value="WHTH_GntR"/>
    <property type="match status" value="1"/>
</dbReference>
<dbReference type="Gene3D" id="3.90.1150.10">
    <property type="entry name" value="Aspartate Aminotransferase, domain 1"/>
    <property type="match status" value="1"/>
</dbReference>
<comment type="cofactor">
    <cofactor evidence="1">
        <name>pyridoxal 5'-phosphate</name>
        <dbReference type="ChEBI" id="CHEBI:597326"/>
    </cofactor>
</comment>
<evidence type="ECO:0000313" key="13">
    <source>
        <dbReference type="Proteomes" id="UP000249008"/>
    </source>
</evidence>
<comment type="similarity">
    <text evidence="3">Belongs to the class-I pyridoxal-phosphate-dependent aminotransferase family.</text>
</comment>
<dbReference type="SMART" id="SM00345">
    <property type="entry name" value="HTH_GNTR"/>
    <property type="match status" value="1"/>
</dbReference>
<dbReference type="SUPFAM" id="SSF53383">
    <property type="entry name" value="PLP-dependent transferases"/>
    <property type="match status" value="1"/>
</dbReference>
<feature type="domain" description="HTH gntR-type" evidence="11">
    <location>
        <begin position="11"/>
        <end position="77"/>
    </location>
</feature>
<evidence type="ECO:0000256" key="6">
    <source>
        <dbReference type="ARBA" id="ARBA00022679"/>
    </source>
</evidence>
<comment type="similarity">
    <text evidence="2">In the C-terminal section; belongs to the class-I pyridoxal-phosphate-dependent aminotransferase family.</text>
</comment>
<dbReference type="InterPro" id="IPR004839">
    <property type="entry name" value="Aminotransferase_I/II_large"/>
</dbReference>
<dbReference type="Gene3D" id="1.10.10.10">
    <property type="entry name" value="Winged helix-like DNA-binding domain superfamily/Winged helix DNA-binding domain"/>
    <property type="match status" value="1"/>
</dbReference>
<sequence length="462" mass="53469">MKIELPVENGEKIYLQLYYKLKEMIENGEIKGKIFSIRELAKNLGVSISTVVKAYEQLEKNGYIYLRGGSGAYVKYNREKKFYLEDHMENEIFRYGYFSSEYRIDFSTASPNADFFPVEELKKAINYILDRDGGKALLYENPQGYLELRKTIKKELKADGIDVEIKDIQIMSGAQQGIDILSKILIYPGDIVVTEDPAYKGAVISFKNNGAKVERVAMKKDGLDLKELEGILKRDKIKFIYTAATFHNPTGISISEKKRVELLDLAEKYNFYIIEDDCSSDIYFDEKKIRSIKSYDKNDRVIYIKSYSKVFMPGFRLGFMVAPEKIANSVLAGKYSSDISNSGLNQRVFQYFLENGIWNEHIEKSRKEFHKKQKYMYHRLKKIENIKINKPKGGMCFWIELPKEITGEAVYMKLAKRGVGILPGVVFSEKSYNYIRLSFAQCNEKEIDEGIEILEKVIDELR</sequence>